<evidence type="ECO:0000256" key="5">
    <source>
        <dbReference type="ARBA" id="ARBA00022989"/>
    </source>
</evidence>
<proteinExistence type="predicted"/>
<evidence type="ECO:0000313" key="8">
    <source>
        <dbReference type="EMBL" id="SVC05699.1"/>
    </source>
</evidence>
<feature type="transmembrane region" description="Helical" evidence="7">
    <location>
        <begin position="100"/>
        <end position="119"/>
    </location>
</feature>
<keyword evidence="6 7" id="KW-0472">Membrane</keyword>
<dbReference type="GO" id="GO:0055085">
    <property type="term" value="P:transmembrane transport"/>
    <property type="evidence" value="ECO:0007669"/>
    <property type="project" value="InterPro"/>
</dbReference>
<evidence type="ECO:0008006" key="9">
    <source>
        <dbReference type="Google" id="ProtNLM"/>
    </source>
</evidence>
<feature type="transmembrane region" description="Helical" evidence="7">
    <location>
        <begin position="131"/>
        <end position="151"/>
    </location>
</feature>
<evidence type="ECO:0000256" key="7">
    <source>
        <dbReference type="SAM" id="Phobius"/>
    </source>
</evidence>
<evidence type="ECO:0000256" key="4">
    <source>
        <dbReference type="ARBA" id="ARBA00022692"/>
    </source>
</evidence>
<gene>
    <name evidence="8" type="ORF">METZ01_LOCUS258553</name>
</gene>
<feature type="transmembrane region" description="Helical" evidence="7">
    <location>
        <begin position="6"/>
        <end position="25"/>
    </location>
</feature>
<keyword evidence="2" id="KW-0813">Transport</keyword>
<evidence type="ECO:0000256" key="1">
    <source>
        <dbReference type="ARBA" id="ARBA00004141"/>
    </source>
</evidence>
<keyword evidence="3" id="KW-1003">Cell membrane</keyword>
<evidence type="ECO:0000256" key="3">
    <source>
        <dbReference type="ARBA" id="ARBA00022475"/>
    </source>
</evidence>
<dbReference type="GO" id="GO:0016020">
    <property type="term" value="C:membrane"/>
    <property type="evidence" value="ECO:0007669"/>
    <property type="project" value="UniProtKB-SubCell"/>
</dbReference>
<dbReference type="PANTHER" id="PTHR36838:SF3">
    <property type="entry name" value="TRANSPORTER AUXIN EFFLUX CARRIER EC FAMILY"/>
    <property type="match status" value="1"/>
</dbReference>
<feature type="non-terminal residue" evidence="8">
    <location>
        <position position="253"/>
    </location>
</feature>
<dbReference type="PANTHER" id="PTHR36838">
    <property type="entry name" value="AUXIN EFFLUX CARRIER FAMILY PROTEIN"/>
    <property type="match status" value="1"/>
</dbReference>
<reference evidence="8" key="1">
    <citation type="submission" date="2018-05" db="EMBL/GenBank/DDBJ databases">
        <authorList>
            <person name="Lanie J.A."/>
            <person name="Ng W.-L."/>
            <person name="Kazmierczak K.M."/>
            <person name="Andrzejewski T.M."/>
            <person name="Davidsen T.M."/>
            <person name="Wayne K.J."/>
            <person name="Tettelin H."/>
            <person name="Glass J.I."/>
            <person name="Rusch D."/>
            <person name="Podicherti R."/>
            <person name="Tsui H.-C.T."/>
            <person name="Winkler M.E."/>
        </authorList>
    </citation>
    <scope>NUCLEOTIDE SEQUENCE</scope>
</reference>
<name>A0A382J255_9ZZZZ</name>
<protein>
    <recommendedName>
        <fullName evidence="9">Auxin efflux carrier</fullName>
    </recommendedName>
</protein>
<feature type="transmembrane region" description="Helical" evidence="7">
    <location>
        <begin position="224"/>
        <end position="247"/>
    </location>
</feature>
<dbReference type="InterPro" id="IPR004776">
    <property type="entry name" value="Mem_transp_PIN-like"/>
</dbReference>
<feature type="transmembrane region" description="Helical" evidence="7">
    <location>
        <begin position="193"/>
        <end position="212"/>
    </location>
</feature>
<evidence type="ECO:0000256" key="2">
    <source>
        <dbReference type="ARBA" id="ARBA00022448"/>
    </source>
</evidence>
<feature type="transmembrane region" description="Helical" evidence="7">
    <location>
        <begin position="163"/>
        <end position="181"/>
    </location>
</feature>
<sequence length="253" mass="27292">MAEFLKVLGAVLPVFLIALLGFQLRRMDWLTKAADESLLKVSVNVLLPCLAFSNISNNPELLKPENVWLPPVIGFLSIGLGMAAGWLVRKFATGDSDATGRTFVISIGVFNFGFVPIPLVESLFGESAVGVLFVFNVGTLLAMWSLGVMLLHGDLRTGLRKAINVPVVTVVAALVVNATGLHEYIPNLANDTIKTLGLCGIPMSILLIGAMVKDHFAECDFRSSFRVCWVSVVLRLGLLPLAMIALAKWLPCS</sequence>
<keyword evidence="4 7" id="KW-0812">Transmembrane</keyword>
<keyword evidence="5 7" id="KW-1133">Transmembrane helix</keyword>
<dbReference type="EMBL" id="UINC01071067">
    <property type="protein sequence ID" value="SVC05699.1"/>
    <property type="molecule type" value="Genomic_DNA"/>
</dbReference>
<comment type="subcellular location">
    <subcellularLocation>
        <location evidence="1">Membrane</location>
        <topology evidence="1">Multi-pass membrane protein</topology>
    </subcellularLocation>
</comment>
<dbReference type="AlphaFoldDB" id="A0A382J255"/>
<accession>A0A382J255</accession>
<evidence type="ECO:0000256" key="6">
    <source>
        <dbReference type="ARBA" id="ARBA00023136"/>
    </source>
</evidence>
<organism evidence="8">
    <name type="scientific">marine metagenome</name>
    <dbReference type="NCBI Taxonomy" id="408172"/>
    <lineage>
        <taxon>unclassified sequences</taxon>
        <taxon>metagenomes</taxon>
        <taxon>ecological metagenomes</taxon>
    </lineage>
</organism>
<feature type="transmembrane region" description="Helical" evidence="7">
    <location>
        <begin position="67"/>
        <end position="88"/>
    </location>
</feature>
<dbReference type="Pfam" id="PF03547">
    <property type="entry name" value="Mem_trans"/>
    <property type="match status" value="1"/>
</dbReference>